<protein>
    <submittedName>
        <fullName evidence="3">Uncharacterized protein</fullName>
    </submittedName>
</protein>
<proteinExistence type="predicted"/>
<evidence type="ECO:0000313" key="4">
    <source>
        <dbReference type="Proteomes" id="UP001461498"/>
    </source>
</evidence>
<feature type="signal peptide" evidence="2">
    <location>
        <begin position="1"/>
        <end position="18"/>
    </location>
</feature>
<name>A0AAW1CGH1_9HEMI</name>
<dbReference type="AlphaFoldDB" id="A0AAW1CGH1"/>
<keyword evidence="4" id="KW-1185">Reference proteome</keyword>
<sequence length="118" mass="13352">MIFFSFLFFLFTAGRTNTNEDSNVRNKRSYPSETLFPFPRVGRSKQFPMTWGILDEDGKIKREGLIPMGRNGRSGPKRNGGASNGGALWFGPRLGRSQKRGDSWSIDQLNPNFFQGKT</sequence>
<feature type="chain" id="PRO_5043676700" evidence="2">
    <location>
        <begin position="19"/>
        <end position="118"/>
    </location>
</feature>
<evidence type="ECO:0000256" key="2">
    <source>
        <dbReference type="SAM" id="SignalP"/>
    </source>
</evidence>
<keyword evidence="2" id="KW-0732">Signal</keyword>
<organism evidence="3 4">
    <name type="scientific">Rhynocoris fuscipes</name>
    <dbReference type="NCBI Taxonomy" id="488301"/>
    <lineage>
        <taxon>Eukaryota</taxon>
        <taxon>Metazoa</taxon>
        <taxon>Ecdysozoa</taxon>
        <taxon>Arthropoda</taxon>
        <taxon>Hexapoda</taxon>
        <taxon>Insecta</taxon>
        <taxon>Pterygota</taxon>
        <taxon>Neoptera</taxon>
        <taxon>Paraneoptera</taxon>
        <taxon>Hemiptera</taxon>
        <taxon>Heteroptera</taxon>
        <taxon>Panheteroptera</taxon>
        <taxon>Cimicomorpha</taxon>
        <taxon>Reduviidae</taxon>
        <taxon>Harpactorinae</taxon>
        <taxon>Harpactorini</taxon>
        <taxon>Rhynocoris</taxon>
    </lineage>
</organism>
<dbReference type="Proteomes" id="UP001461498">
    <property type="component" value="Unassembled WGS sequence"/>
</dbReference>
<dbReference type="EMBL" id="JAPXFL010000015">
    <property type="protein sequence ID" value="KAK9497371.1"/>
    <property type="molecule type" value="Genomic_DNA"/>
</dbReference>
<gene>
    <name evidence="3" type="ORF">O3M35_004703</name>
</gene>
<evidence type="ECO:0000256" key="1">
    <source>
        <dbReference type="SAM" id="MobiDB-lite"/>
    </source>
</evidence>
<reference evidence="3 4" key="1">
    <citation type="submission" date="2022-12" db="EMBL/GenBank/DDBJ databases">
        <title>Chromosome-level genome assembly of true bugs.</title>
        <authorList>
            <person name="Ma L."/>
            <person name="Li H."/>
        </authorList>
    </citation>
    <scope>NUCLEOTIDE SEQUENCE [LARGE SCALE GENOMIC DNA]</scope>
    <source>
        <strain evidence="3">Lab_2022b</strain>
    </source>
</reference>
<accession>A0AAW1CGH1</accession>
<evidence type="ECO:0000313" key="3">
    <source>
        <dbReference type="EMBL" id="KAK9497371.1"/>
    </source>
</evidence>
<feature type="region of interest" description="Disordered" evidence="1">
    <location>
        <begin position="64"/>
        <end position="110"/>
    </location>
</feature>
<comment type="caution">
    <text evidence="3">The sequence shown here is derived from an EMBL/GenBank/DDBJ whole genome shotgun (WGS) entry which is preliminary data.</text>
</comment>